<dbReference type="Gene3D" id="1.20.1740.10">
    <property type="entry name" value="Amino acid/polyamine transporter I"/>
    <property type="match status" value="1"/>
</dbReference>
<organism evidence="7">
    <name type="scientific">Oryza barthii</name>
    <dbReference type="NCBI Taxonomy" id="65489"/>
    <lineage>
        <taxon>Eukaryota</taxon>
        <taxon>Viridiplantae</taxon>
        <taxon>Streptophyta</taxon>
        <taxon>Embryophyta</taxon>
        <taxon>Tracheophyta</taxon>
        <taxon>Spermatophyta</taxon>
        <taxon>Magnoliopsida</taxon>
        <taxon>Liliopsida</taxon>
        <taxon>Poales</taxon>
        <taxon>Poaceae</taxon>
        <taxon>BOP clade</taxon>
        <taxon>Oryzoideae</taxon>
        <taxon>Oryzeae</taxon>
        <taxon>Oryzinae</taxon>
        <taxon>Oryza</taxon>
    </lineage>
</organism>
<feature type="transmembrane region" description="Helical" evidence="6">
    <location>
        <begin position="787"/>
        <end position="807"/>
    </location>
</feature>
<dbReference type="GO" id="GO:0005886">
    <property type="term" value="C:plasma membrane"/>
    <property type="evidence" value="ECO:0007669"/>
    <property type="project" value="TreeGrafter"/>
</dbReference>
<reference evidence="7" key="2">
    <citation type="submission" date="2015-03" db="UniProtKB">
        <authorList>
            <consortium name="EnsemblPlants"/>
        </authorList>
    </citation>
    <scope>IDENTIFICATION</scope>
</reference>
<feature type="transmembrane region" description="Helical" evidence="6">
    <location>
        <begin position="710"/>
        <end position="736"/>
    </location>
</feature>
<feature type="transmembrane region" description="Helical" evidence="6">
    <location>
        <begin position="431"/>
        <end position="453"/>
    </location>
</feature>
<dbReference type="Pfam" id="PF13520">
    <property type="entry name" value="AA_permease_2"/>
    <property type="match status" value="1"/>
</dbReference>
<dbReference type="PaxDb" id="65489-OBART11G03560.1"/>
<dbReference type="eggNOG" id="KOG1286">
    <property type="taxonomic scope" value="Eukaryota"/>
</dbReference>
<dbReference type="STRING" id="65489.A0A0D3HIE0"/>
<evidence type="ECO:0008006" key="9">
    <source>
        <dbReference type="Google" id="ProtNLM"/>
    </source>
</evidence>
<dbReference type="AlphaFoldDB" id="A0A0D3HIE0"/>
<dbReference type="GO" id="GO:0015171">
    <property type="term" value="F:amino acid transmembrane transporter activity"/>
    <property type="evidence" value="ECO:0007669"/>
    <property type="project" value="TreeGrafter"/>
</dbReference>
<feature type="transmembrane region" description="Helical" evidence="6">
    <location>
        <begin position="355"/>
        <end position="381"/>
    </location>
</feature>
<dbReference type="PANTHER" id="PTHR43243">
    <property type="entry name" value="INNER MEMBRANE TRANSPORTER YGJI-RELATED"/>
    <property type="match status" value="1"/>
</dbReference>
<dbReference type="Proteomes" id="UP000026960">
    <property type="component" value="Chromosome 11"/>
</dbReference>
<comment type="similarity">
    <text evidence="2">Belongs to the amino acid-polyamine-organocation (APC) superfamily. Cationic amino acid transporter (CAT) (TC 2.A.3.3) family.</text>
</comment>
<proteinExistence type="inferred from homology"/>
<keyword evidence="8" id="KW-1185">Reference proteome</keyword>
<keyword evidence="5 6" id="KW-0472">Membrane</keyword>
<evidence type="ECO:0000256" key="2">
    <source>
        <dbReference type="ARBA" id="ARBA00008572"/>
    </source>
</evidence>
<evidence type="ECO:0000313" key="8">
    <source>
        <dbReference type="Proteomes" id="UP000026960"/>
    </source>
</evidence>
<evidence type="ECO:0000256" key="5">
    <source>
        <dbReference type="ARBA" id="ARBA00023136"/>
    </source>
</evidence>
<feature type="transmembrane region" description="Helical" evidence="6">
    <location>
        <begin position="402"/>
        <end position="425"/>
    </location>
</feature>
<evidence type="ECO:0000256" key="1">
    <source>
        <dbReference type="ARBA" id="ARBA00004141"/>
    </source>
</evidence>
<name>A0A0D3HIE0_9ORYZ</name>
<feature type="transmembrane region" description="Helical" evidence="6">
    <location>
        <begin position="666"/>
        <end position="690"/>
    </location>
</feature>
<feature type="transmembrane region" description="Helical" evidence="6">
    <location>
        <begin position="474"/>
        <end position="498"/>
    </location>
</feature>
<feature type="transmembrane region" description="Helical" evidence="6">
    <location>
        <begin position="270"/>
        <end position="290"/>
    </location>
</feature>
<protein>
    <recommendedName>
        <fullName evidence="9">Cationic amino acid transporter C-terminal domain-containing protein</fullName>
    </recommendedName>
</protein>
<reference evidence="7" key="1">
    <citation type="journal article" date="2009" name="Rice">
        <title>De Novo Next Generation Sequencing of Plant Genomes.</title>
        <authorList>
            <person name="Rounsley S."/>
            <person name="Marri P.R."/>
            <person name="Yu Y."/>
            <person name="He R."/>
            <person name="Sisneros N."/>
            <person name="Goicoechea J.L."/>
            <person name="Lee S.J."/>
            <person name="Angelova A."/>
            <person name="Kudrna D."/>
            <person name="Luo M."/>
            <person name="Affourtit J."/>
            <person name="Desany B."/>
            <person name="Knight J."/>
            <person name="Niazi F."/>
            <person name="Egholm M."/>
            <person name="Wing R.A."/>
        </authorList>
    </citation>
    <scope>NUCLEOTIDE SEQUENCE [LARGE SCALE GENOMIC DNA]</scope>
    <source>
        <strain evidence="7">cv. IRGC 105608</strain>
    </source>
</reference>
<comment type="subcellular location">
    <subcellularLocation>
        <location evidence="1">Membrane</location>
        <topology evidence="1">Multi-pass membrane protein</topology>
    </subcellularLocation>
</comment>
<accession>A0A0D3HIE0</accession>
<evidence type="ECO:0000256" key="3">
    <source>
        <dbReference type="ARBA" id="ARBA00022692"/>
    </source>
</evidence>
<feature type="transmembrane region" description="Helical" evidence="6">
    <location>
        <begin position="828"/>
        <end position="847"/>
    </location>
</feature>
<dbReference type="PANTHER" id="PTHR43243:SF41">
    <property type="entry name" value="CATIONIC AMINO ACID TRANSPORTER 7, CHLOROPLASTIC"/>
    <property type="match status" value="1"/>
</dbReference>
<dbReference type="EnsemblPlants" id="OBART11G03560.1">
    <property type="protein sequence ID" value="OBART11G03560.1"/>
    <property type="gene ID" value="OBART11G03560"/>
</dbReference>
<feature type="transmembrane region" description="Helical" evidence="6">
    <location>
        <begin position="625"/>
        <end position="645"/>
    </location>
</feature>
<dbReference type="HOGENOM" id="CLU_327441_0_0_1"/>
<evidence type="ECO:0000256" key="4">
    <source>
        <dbReference type="ARBA" id="ARBA00022989"/>
    </source>
</evidence>
<feature type="transmembrane region" description="Helical" evidence="6">
    <location>
        <begin position="311"/>
        <end position="335"/>
    </location>
</feature>
<evidence type="ECO:0000313" key="7">
    <source>
        <dbReference type="EnsemblPlants" id="OBART11G03560.1"/>
    </source>
</evidence>
<feature type="transmembrane region" description="Helical" evidence="6">
    <location>
        <begin position="139"/>
        <end position="161"/>
    </location>
</feature>
<feature type="transmembrane region" description="Helical" evidence="6">
    <location>
        <begin position="103"/>
        <end position="127"/>
    </location>
</feature>
<feature type="transmembrane region" description="Helical" evidence="6">
    <location>
        <begin position="204"/>
        <end position="222"/>
    </location>
</feature>
<sequence>MDKGALVVQVMDDSSNGGVGAAAAGGSFSSLRAYGRALAQTPRRLARRACAATSPGEEMSRVRARSGARMARRLRWHDLVGLGLGGMVGAGVFVTTGRATRLYAGPAVVVSYAIAGLCALLSAFCYTEFAVDMPVAGGAFSYLRVTFGELAAFLTGANLIMEYVFSNAAVARSFTAYLGTAVGVDAPSKWRIAVPGLPKGFNEVDLVAVGVILLITVCICYSTKESSSLNMVLTAVHVLFIMFVIVMGFWRGDTRNLTRPADPEHNPGGFFPHGAAGVFNGAAMVYLSYIGYDAVSTMAEEVERPSRDIPIGVSGSVVLVTLLYCLMAASMSMLLPYDAIDTEAPFSGAFKGSSGWGWVSNVIGAGASLGILTSLMVAMLGQARYLCVIGRSGVMPAWLARVNPRTATPVNASAFLGVFTAALALFTELDILLNLVCIGTLFVFYMVANAVVYRRYVAAAEDDEEGRRRGAVPTLAFLLAFSLFAVDMPVAGGAFSYLRVTFGELAAFLTGANLIMEYVFSNAAVARSFTAYLGTAVGVDAPSKWRIAVPGLPKGFNEVDLVAVGAILLISVCICYSTKESSVVNMVLTAVHVAFILFIIVMGFWRGDTRNLTQPVDPAHNPGGFFPHGAAGVFNGAAMVYLSYIGYDAVSTMAEEVERPSRDIPVGVSGSVVLVTLLYCLMAASMSMLLPYDAIDTEAPFSGAFKGSSGWGWVSNVIGAGASLGILTSLMVAMLGQARYLCVIGRSGVMPAWLAKVHPRTATPVNASAFLGVFTAALALFTELDVLLNLVSIGTLFVFYMVANAVVYRRYVAAADDDADHRRAWPTLVFLAAFSLVALCFTLLWQFAPAGRARTGLLAACGAAAVARSARSGRWRLGV</sequence>
<keyword evidence="4 6" id="KW-1133">Transmembrane helix</keyword>
<keyword evidence="3 6" id="KW-0812">Transmembrane</keyword>
<dbReference type="Gramene" id="OBART11G03560.1">
    <property type="protein sequence ID" value="OBART11G03560.1"/>
    <property type="gene ID" value="OBART11G03560"/>
</dbReference>
<evidence type="ECO:0000256" key="6">
    <source>
        <dbReference type="SAM" id="Phobius"/>
    </source>
</evidence>
<feature type="transmembrane region" description="Helical" evidence="6">
    <location>
        <begin position="757"/>
        <end position="781"/>
    </location>
</feature>
<feature type="transmembrane region" description="Helical" evidence="6">
    <location>
        <begin position="559"/>
        <end position="576"/>
    </location>
</feature>
<feature type="transmembrane region" description="Helical" evidence="6">
    <location>
        <begin position="583"/>
        <end position="605"/>
    </location>
</feature>
<dbReference type="InterPro" id="IPR002293">
    <property type="entry name" value="AA/rel_permease1"/>
</dbReference>
<feature type="transmembrane region" description="Helical" evidence="6">
    <location>
        <begin position="79"/>
        <end position="97"/>
    </location>
</feature>
<feature type="transmembrane region" description="Helical" evidence="6">
    <location>
        <begin position="229"/>
        <end position="250"/>
    </location>
</feature>